<name>A0A7S0DU68_9EUKA</name>
<reference evidence="2" key="1">
    <citation type="submission" date="2021-01" db="EMBL/GenBank/DDBJ databases">
        <authorList>
            <person name="Corre E."/>
            <person name="Pelletier E."/>
            <person name="Niang G."/>
            <person name="Scheremetjew M."/>
            <person name="Finn R."/>
            <person name="Kale V."/>
            <person name="Holt S."/>
            <person name="Cochrane G."/>
            <person name="Meng A."/>
            <person name="Brown T."/>
            <person name="Cohen L."/>
        </authorList>
    </citation>
    <scope>NUCLEOTIDE SEQUENCE</scope>
    <source>
        <strain evidence="2">CCMP2058</strain>
    </source>
</reference>
<proteinExistence type="predicted"/>
<protein>
    <submittedName>
        <fullName evidence="2">Uncharacterized protein</fullName>
    </submittedName>
</protein>
<evidence type="ECO:0000256" key="1">
    <source>
        <dbReference type="SAM" id="MobiDB-lite"/>
    </source>
</evidence>
<sequence>MVWRSCCRTNMPTQAYEMADQMDPDELKLQQILEESPRFFDDPFDLDDPDHKWVTRKIKLNDLDPDKLSDGENELGSDGELESDEELNQVDLKLASEPDDDLDEDDGGDVDLETDLTNAR</sequence>
<gene>
    <name evidence="2" type="ORF">LAMO00422_LOCUS23686</name>
</gene>
<feature type="region of interest" description="Disordered" evidence="1">
    <location>
        <begin position="63"/>
        <end position="120"/>
    </location>
</feature>
<organism evidence="2">
    <name type="scientific">Amorphochlora amoebiformis</name>
    <dbReference type="NCBI Taxonomy" id="1561963"/>
    <lineage>
        <taxon>Eukaryota</taxon>
        <taxon>Sar</taxon>
        <taxon>Rhizaria</taxon>
        <taxon>Cercozoa</taxon>
        <taxon>Chlorarachniophyceae</taxon>
        <taxon>Amorphochlora</taxon>
    </lineage>
</organism>
<dbReference type="EMBL" id="HBEM01034630">
    <property type="protein sequence ID" value="CAD8464719.1"/>
    <property type="molecule type" value="Transcribed_RNA"/>
</dbReference>
<accession>A0A7S0DU68</accession>
<feature type="compositionally biased region" description="Acidic residues" evidence="1">
    <location>
        <begin position="71"/>
        <end position="88"/>
    </location>
</feature>
<dbReference type="AlphaFoldDB" id="A0A7S0DU68"/>
<feature type="compositionally biased region" description="Acidic residues" evidence="1">
    <location>
        <begin position="97"/>
        <end position="114"/>
    </location>
</feature>
<evidence type="ECO:0000313" key="2">
    <source>
        <dbReference type="EMBL" id="CAD8464719.1"/>
    </source>
</evidence>